<protein>
    <submittedName>
        <fullName evidence="1">Uncharacterized protein</fullName>
    </submittedName>
</protein>
<dbReference type="AlphaFoldDB" id="A0A7I4EM44"/>
<evidence type="ECO:0000313" key="2">
    <source>
        <dbReference type="Proteomes" id="UP000006727"/>
    </source>
</evidence>
<name>A0A7I4EM44_PHYPA</name>
<keyword evidence="2" id="KW-1185">Reference proteome</keyword>
<dbReference type="EMBL" id="ABEU02000009">
    <property type="status" value="NOT_ANNOTATED_CDS"/>
    <property type="molecule type" value="Genomic_DNA"/>
</dbReference>
<sequence>MPIRAKHRSPELPALLNPRSYGSTTVIKMDRYMRKDLIEMLDAGLSLPAAFQKSNQLVVPPPRDHDEAAWGVRTLADQRDFVFYKFGKRLKIWSDTACGPSTDDADSLDVNLTPQRKRRCRSAAPTTNPSASE</sequence>
<dbReference type="Proteomes" id="UP000006727">
    <property type="component" value="Chromosome 9"/>
</dbReference>
<dbReference type="EnsemblPlants" id="Pp3c9_7310V3.3">
    <property type="protein sequence ID" value="Pp3c9_7310V3.3"/>
    <property type="gene ID" value="Pp3c9_7310"/>
</dbReference>
<reference evidence="1 2" key="1">
    <citation type="journal article" date="2008" name="Science">
        <title>The Physcomitrella genome reveals evolutionary insights into the conquest of land by plants.</title>
        <authorList>
            <person name="Rensing S."/>
            <person name="Lang D."/>
            <person name="Zimmer A."/>
            <person name="Terry A."/>
            <person name="Salamov A."/>
            <person name="Shapiro H."/>
            <person name="Nishiyama T."/>
            <person name="Perroud P.-F."/>
            <person name="Lindquist E."/>
            <person name="Kamisugi Y."/>
            <person name="Tanahashi T."/>
            <person name="Sakakibara K."/>
            <person name="Fujita T."/>
            <person name="Oishi K."/>
            <person name="Shin-I T."/>
            <person name="Kuroki Y."/>
            <person name="Toyoda A."/>
            <person name="Suzuki Y."/>
            <person name="Hashimoto A."/>
            <person name="Yamaguchi K."/>
            <person name="Sugano A."/>
            <person name="Kohara Y."/>
            <person name="Fujiyama A."/>
            <person name="Anterola A."/>
            <person name="Aoki S."/>
            <person name="Ashton N."/>
            <person name="Barbazuk W.B."/>
            <person name="Barker E."/>
            <person name="Bennetzen J."/>
            <person name="Bezanilla M."/>
            <person name="Blankenship R."/>
            <person name="Cho S.H."/>
            <person name="Dutcher S."/>
            <person name="Estelle M."/>
            <person name="Fawcett J.A."/>
            <person name="Gundlach H."/>
            <person name="Hanada K."/>
            <person name="Heyl A."/>
            <person name="Hicks K.A."/>
            <person name="Hugh J."/>
            <person name="Lohr M."/>
            <person name="Mayer K."/>
            <person name="Melkozernov A."/>
            <person name="Murata T."/>
            <person name="Nelson D."/>
            <person name="Pils B."/>
            <person name="Prigge M."/>
            <person name="Reiss B."/>
            <person name="Renner T."/>
            <person name="Rombauts S."/>
            <person name="Rushton P."/>
            <person name="Sanderfoot A."/>
            <person name="Schween G."/>
            <person name="Shiu S.-H."/>
            <person name="Stueber K."/>
            <person name="Theodoulou F.L."/>
            <person name="Tu H."/>
            <person name="Van de Peer Y."/>
            <person name="Verrier P.J."/>
            <person name="Waters E."/>
            <person name="Wood A."/>
            <person name="Yang L."/>
            <person name="Cove D."/>
            <person name="Cuming A."/>
            <person name="Hasebe M."/>
            <person name="Lucas S."/>
            <person name="Mishler D.B."/>
            <person name="Reski R."/>
            <person name="Grigoriev I."/>
            <person name="Quatrano R.S."/>
            <person name="Boore J.L."/>
        </authorList>
    </citation>
    <scope>NUCLEOTIDE SEQUENCE [LARGE SCALE GENOMIC DNA]</scope>
    <source>
        <strain evidence="1 2">cv. Gransden 2004</strain>
    </source>
</reference>
<organism evidence="1 2">
    <name type="scientific">Physcomitrium patens</name>
    <name type="common">Spreading-leaved earth moss</name>
    <name type="synonym">Physcomitrella patens</name>
    <dbReference type="NCBI Taxonomy" id="3218"/>
    <lineage>
        <taxon>Eukaryota</taxon>
        <taxon>Viridiplantae</taxon>
        <taxon>Streptophyta</taxon>
        <taxon>Embryophyta</taxon>
        <taxon>Bryophyta</taxon>
        <taxon>Bryophytina</taxon>
        <taxon>Bryopsida</taxon>
        <taxon>Funariidae</taxon>
        <taxon>Funariales</taxon>
        <taxon>Funariaceae</taxon>
        <taxon>Physcomitrium</taxon>
    </lineage>
</organism>
<accession>A0A7I4EM44</accession>
<gene>
    <name evidence="1" type="primary">LOC112286855</name>
</gene>
<dbReference type="Gramene" id="Pp3c9_7310V3.3">
    <property type="protein sequence ID" value="Pp3c9_7310V3.3"/>
    <property type="gene ID" value="Pp3c9_7310"/>
</dbReference>
<dbReference type="InParanoid" id="A0A7I4EM44"/>
<proteinExistence type="predicted"/>
<evidence type="ECO:0000313" key="1">
    <source>
        <dbReference type="EnsemblPlants" id="Pp3c9_7310V3.3"/>
    </source>
</evidence>
<reference evidence="1 2" key="2">
    <citation type="journal article" date="2018" name="Plant J.">
        <title>The Physcomitrella patens chromosome-scale assembly reveals moss genome structure and evolution.</title>
        <authorList>
            <person name="Lang D."/>
            <person name="Ullrich K.K."/>
            <person name="Murat F."/>
            <person name="Fuchs J."/>
            <person name="Jenkins J."/>
            <person name="Haas F.B."/>
            <person name="Piednoel M."/>
            <person name="Gundlach H."/>
            <person name="Van Bel M."/>
            <person name="Meyberg R."/>
            <person name="Vives C."/>
            <person name="Morata J."/>
            <person name="Symeonidi A."/>
            <person name="Hiss M."/>
            <person name="Muchero W."/>
            <person name="Kamisugi Y."/>
            <person name="Saleh O."/>
            <person name="Blanc G."/>
            <person name="Decker E.L."/>
            <person name="van Gessel N."/>
            <person name="Grimwood J."/>
            <person name="Hayes R.D."/>
            <person name="Graham S.W."/>
            <person name="Gunter L.E."/>
            <person name="McDaniel S.F."/>
            <person name="Hoernstein S.N.W."/>
            <person name="Larsson A."/>
            <person name="Li F.W."/>
            <person name="Perroud P.F."/>
            <person name="Phillips J."/>
            <person name="Ranjan P."/>
            <person name="Rokshar D.S."/>
            <person name="Rothfels C.J."/>
            <person name="Schneider L."/>
            <person name="Shu S."/>
            <person name="Stevenson D.W."/>
            <person name="Thummler F."/>
            <person name="Tillich M."/>
            <person name="Villarreal Aguilar J.C."/>
            <person name="Widiez T."/>
            <person name="Wong G.K."/>
            <person name="Wymore A."/>
            <person name="Zhang Y."/>
            <person name="Zimmer A.D."/>
            <person name="Quatrano R.S."/>
            <person name="Mayer K.F.X."/>
            <person name="Goodstein D."/>
            <person name="Casacuberta J.M."/>
            <person name="Vandepoele K."/>
            <person name="Reski R."/>
            <person name="Cuming A.C."/>
            <person name="Tuskan G.A."/>
            <person name="Maumus F."/>
            <person name="Salse J."/>
            <person name="Schmutz J."/>
            <person name="Rensing S.A."/>
        </authorList>
    </citation>
    <scope>NUCLEOTIDE SEQUENCE [LARGE SCALE GENOMIC DNA]</scope>
    <source>
        <strain evidence="1 2">cv. Gransden 2004</strain>
    </source>
</reference>
<reference evidence="1" key="3">
    <citation type="submission" date="2020-12" db="UniProtKB">
        <authorList>
            <consortium name="EnsemblPlants"/>
        </authorList>
    </citation>
    <scope>IDENTIFICATION</scope>
</reference>